<name>A0AAE5H3N1_CLOBE</name>
<dbReference type="PANTHER" id="PTHR42960:SF1">
    <property type="entry name" value="YCF46 PROTEIN"/>
    <property type="match status" value="1"/>
</dbReference>
<dbReference type="InterPro" id="IPR052381">
    <property type="entry name" value="AAA_domain_protein"/>
</dbReference>
<protein>
    <recommendedName>
        <fullName evidence="4">Uncharacterized AAA domain-containing protein ycf46</fullName>
    </recommendedName>
</protein>
<gene>
    <name evidence="7" type="ORF">BCD95_001743</name>
</gene>
<evidence type="ECO:0000256" key="4">
    <source>
        <dbReference type="ARBA" id="ARBA00040480"/>
    </source>
</evidence>
<accession>A0AAE5H3N1</accession>
<feature type="compositionally biased region" description="Basic and acidic residues" evidence="5">
    <location>
        <begin position="529"/>
        <end position="551"/>
    </location>
</feature>
<dbReference type="Gene3D" id="3.40.50.300">
    <property type="entry name" value="P-loop containing nucleotide triphosphate hydrolases"/>
    <property type="match status" value="1"/>
</dbReference>
<reference evidence="7" key="1">
    <citation type="submission" date="2020-06" db="EMBL/GenBank/DDBJ databases">
        <title>Genomic insights into acetone-butanol-ethanol (ABE) fermentation by sequencing solventogenic clostridia strains.</title>
        <authorList>
            <person name="Brown S."/>
        </authorList>
    </citation>
    <scope>NUCLEOTIDE SEQUENCE</scope>
    <source>
        <strain evidence="7">DJ123</strain>
    </source>
</reference>
<evidence type="ECO:0000256" key="1">
    <source>
        <dbReference type="ARBA" id="ARBA00022741"/>
    </source>
</evidence>
<keyword evidence="1" id="KW-0547">Nucleotide-binding</keyword>
<dbReference type="CDD" id="cd19507">
    <property type="entry name" value="RecA-like_Ycf46-like"/>
    <property type="match status" value="1"/>
</dbReference>
<feature type="domain" description="AAA+ ATPase" evidence="6">
    <location>
        <begin position="282"/>
        <end position="418"/>
    </location>
</feature>
<dbReference type="SUPFAM" id="SSF52540">
    <property type="entry name" value="P-loop containing nucleoside triphosphate hydrolases"/>
    <property type="match status" value="1"/>
</dbReference>
<comment type="caution">
    <text evidence="7">The sequence shown here is derived from an EMBL/GenBank/DDBJ whole genome shotgun (WGS) entry which is preliminary data.</text>
</comment>
<proteinExistence type="inferred from homology"/>
<dbReference type="GO" id="GO:0005524">
    <property type="term" value="F:ATP binding"/>
    <property type="evidence" value="ECO:0007669"/>
    <property type="project" value="UniProtKB-KW"/>
</dbReference>
<dbReference type="PANTHER" id="PTHR42960">
    <property type="entry name" value="YCF46 PROTEIN"/>
    <property type="match status" value="1"/>
</dbReference>
<dbReference type="Pfam" id="PF00004">
    <property type="entry name" value="AAA"/>
    <property type="match status" value="1"/>
</dbReference>
<dbReference type="Proteomes" id="UP000822184">
    <property type="component" value="Unassembled WGS sequence"/>
</dbReference>
<dbReference type="SMART" id="SM00382">
    <property type="entry name" value="AAA"/>
    <property type="match status" value="1"/>
</dbReference>
<dbReference type="EMBL" id="JABTDW010000001">
    <property type="protein sequence ID" value="NSB13484.1"/>
    <property type="molecule type" value="Genomic_DNA"/>
</dbReference>
<dbReference type="AlphaFoldDB" id="A0AAE5H3N1"/>
<dbReference type="InterPro" id="IPR041569">
    <property type="entry name" value="AAA_lid_3"/>
</dbReference>
<feature type="region of interest" description="Disordered" evidence="5">
    <location>
        <begin position="529"/>
        <end position="570"/>
    </location>
</feature>
<evidence type="ECO:0000256" key="2">
    <source>
        <dbReference type="ARBA" id="ARBA00022840"/>
    </source>
</evidence>
<evidence type="ECO:0000313" key="8">
    <source>
        <dbReference type="Proteomes" id="UP000822184"/>
    </source>
</evidence>
<evidence type="ECO:0000256" key="5">
    <source>
        <dbReference type="SAM" id="MobiDB-lite"/>
    </source>
</evidence>
<dbReference type="InterPro" id="IPR027417">
    <property type="entry name" value="P-loop_NTPase"/>
</dbReference>
<dbReference type="GO" id="GO:0016887">
    <property type="term" value="F:ATP hydrolysis activity"/>
    <property type="evidence" value="ECO:0007669"/>
    <property type="project" value="InterPro"/>
</dbReference>
<evidence type="ECO:0000256" key="3">
    <source>
        <dbReference type="ARBA" id="ARBA00038088"/>
    </source>
</evidence>
<evidence type="ECO:0000313" key="7">
    <source>
        <dbReference type="EMBL" id="NSB13484.1"/>
    </source>
</evidence>
<evidence type="ECO:0000259" key="6">
    <source>
        <dbReference type="SMART" id="SM00382"/>
    </source>
</evidence>
<keyword evidence="2" id="KW-0067">ATP-binding</keyword>
<dbReference type="InterPro" id="IPR003959">
    <property type="entry name" value="ATPase_AAA_core"/>
</dbReference>
<dbReference type="InterPro" id="IPR003593">
    <property type="entry name" value="AAA+_ATPase"/>
</dbReference>
<dbReference type="Pfam" id="PF17862">
    <property type="entry name" value="AAA_lid_3"/>
    <property type="match status" value="1"/>
</dbReference>
<dbReference type="Gene3D" id="1.10.8.60">
    <property type="match status" value="1"/>
</dbReference>
<comment type="similarity">
    <text evidence="3">Belongs to the AAA ATPase family. Highly divergent.</text>
</comment>
<organism evidence="7 8">
    <name type="scientific">Clostridium beijerinckii</name>
    <name type="common">Clostridium MP</name>
    <dbReference type="NCBI Taxonomy" id="1520"/>
    <lineage>
        <taxon>Bacteria</taxon>
        <taxon>Bacillati</taxon>
        <taxon>Bacillota</taxon>
        <taxon>Clostridia</taxon>
        <taxon>Eubacteriales</taxon>
        <taxon>Clostridiaceae</taxon>
        <taxon>Clostridium</taxon>
    </lineage>
</organism>
<sequence length="570" mass="63858">MSLENNSTERTKKYLANLFKARFPYVYISTWEEERAISVIDSVVKDENLIKTQRITYIWSQTDGMCIQGAKGREETKQPIKALEFIEKCEEPAIFILKDFHVFFGVSGRNVDYALIRKTRDLVSVLKNSPRPKSVVFLSPTVVLPSELQKDVTILDFDLPTIDEIKSLLNEMIDMNKQGGRIIIDLDESEKERLCKAALGLTLQEAENAFARAMVEDGRMNIGDLEIILEEKCQVIKKTGILEFEKSDLNMNDVGGLENLKRWVSKRNKSWLDSAQKYNIPAPKGVLITGVPGCGKSLTAKAISAMWQLPLLRLDMGKIFSGIIGSSEENMRKAIKTAEAVAPSILWIDEIEKGFSGASSSSGDSGTSTRIFGTFLTWMQEKTKPVFVVATANNINSLPSELLRKGRFDEIFFVDLPTKNERKDIFRLHLKKRLTNEEVCKDVSITDELLSELADLTEGFVGAEIEQAVVAALFEAFSEERGLHVSDLEKVIKNTVPLSVTQAEQIISIREWANVRAVAATAKEDRSEYLKKDNSISSKLEEDTGESKSDDENNSESAIKKARGGRTIDF</sequence>
<dbReference type="RefSeq" id="WP_077855333.1">
    <property type="nucleotide sequence ID" value="NZ_JABTDW010000001.1"/>
</dbReference>